<dbReference type="InterPro" id="IPR000888">
    <property type="entry name" value="RmlC-like"/>
</dbReference>
<dbReference type="Proteomes" id="UP000182360">
    <property type="component" value="Unassembled WGS sequence"/>
</dbReference>
<name>A0A1H9DES3_9SPIR</name>
<dbReference type="GO" id="GO:0019305">
    <property type="term" value="P:dTDP-rhamnose biosynthetic process"/>
    <property type="evidence" value="ECO:0007669"/>
    <property type="project" value="TreeGrafter"/>
</dbReference>
<dbReference type="EMBL" id="FOFU01000002">
    <property type="protein sequence ID" value="SEQ12015.1"/>
    <property type="molecule type" value="Genomic_DNA"/>
</dbReference>
<dbReference type="EC" id="5.1.3.13" evidence="3"/>
<sequence length="145" mass="16443">MTYVYEDGIEGFEAKESRLYTMSRKGTFFGIHYREEADPLTKFISVVKGRGLDYVIDLRKDSATYLKWEEIELSEENALAVLVPAGIGHGFLAMEDNTMQFFAIDKSGTDGHSKQLNYTEKKISLKLPIPVTDISDYDLNAPFLD</sequence>
<proteinExistence type="predicted"/>
<comment type="catalytic activity">
    <reaction evidence="1">
        <text>dTDP-4-dehydro-6-deoxy-alpha-D-glucose = dTDP-4-dehydro-beta-L-rhamnose</text>
        <dbReference type="Rhea" id="RHEA:16969"/>
        <dbReference type="ChEBI" id="CHEBI:57649"/>
        <dbReference type="ChEBI" id="CHEBI:62830"/>
        <dbReference type="EC" id="5.1.3.13"/>
    </reaction>
</comment>
<dbReference type="PANTHER" id="PTHR21047">
    <property type="entry name" value="DTDP-6-DEOXY-D-GLUCOSE-3,5 EPIMERASE"/>
    <property type="match status" value="1"/>
</dbReference>
<reference evidence="8 9" key="1">
    <citation type="submission" date="2016-10" db="EMBL/GenBank/DDBJ databases">
        <authorList>
            <person name="de Groot N.N."/>
        </authorList>
    </citation>
    <scope>NUCLEOTIDE SEQUENCE [LARGE SCALE GENOMIC DNA]</scope>
    <source>
        <strain evidence="8 9">B25</strain>
    </source>
</reference>
<evidence type="ECO:0000256" key="5">
    <source>
        <dbReference type="ARBA" id="ARBA00029758"/>
    </source>
</evidence>
<keyword evidence="9" id="KW-1185">Reference proteome</keyword>
<dbReference type="GO" id="GO:0008830">
    <property type="term" value="F:dTDP-4-dehydrorhamnose 3,5-epimerase activity"/>
    <property type="evidence" value="ECO:0007669"/>
    <property type="project" value="UniProtKB-EC"/>
</dbReference>
<dbReference type="Pfam" id="PF00908">
    <property type="entry name" value="dTDP_sugar_isom"/>
    <property type="match status" value="1"/>
</dbReference>
<accession>A0A1H9DES3</accession>
<evidence type="ECO:0000256" key="2">
    <source>
        <dbReference type="ARBA" id="ARBA00001997"/>
    </source>
</evidence>
<evidence type="ECO:0000256" key="1">
    <source>
        <dbReference type="ARBA" id="ARBA00001298"/>
    </source>
</evidence>
<evidence type="ECO:0000313" key="9">
    <source>
        <dbReference type="Proteomes" id="UP000182360"/>
    </source>
</evidence>
<protein>
    <recommendedName>
        <fullName evidence="4">dTDP-4-dehydrorhamnose 3,5-epimerase</fullName>
        <ecNumber evidence="3">5.1.3.13</ecNumber>
    </recommendedName>
    <alternativeName>
        <fullName evidence="6">Thymidine diphospho-4-keto-rhamnose 3,5-epimerase</fullName>
    </alternativeName>
    <alternativeName>
        <fullName evidence="5">dTDP-4-keto-6-deoxyglucose 3,5-epimerase</fullName>
    </alternativeName>
    <alternativeName>
        <fullName evidence="7">dTDP-6-deoxy-D-xylo-4-hexulose 3,5-epimerase</fullName>
    </alternativeName>
</protein>
<dbReference type="InterPro" id="IPR014710">
    <property type="entry name" value="RmlC-like_jellyroll"/>
</dbReference>
<organism evidence="8 9">
    <name type="scientific">Treponema bryantii</name>
    <dbReference type="NCBI Taxonomy" id="163"/>
    <lineage>
        <taxon>Bacteria</taxon>
        <taxon>Pseudomonadati</taxon>
        <taxon>Spirochaetota</taxon>
        <taxon>Spirochaetia</taxon>
        <taxon>Spirochaetales</taxon>
        <taxon>Treponemataceae</taxon>
        <taxon>Treponema</taxon>
    </lineage>
</organism>
<comment type="function">
    <text evidence="2">Catalyzes the epimerization of the C3' and C5'positions of dTDP-6-deoxy-D-xylo-4-hexulose, forming dTDP-6-deoxy-L-lyxo-4-hexulose.</text>
</comment>
<dbReference type="SUPFAM" id="SSF51182">
    <property type="entry name" value="RmlC-like cupins"/>
    <property type="match status" value="1"/>
</dbReference>
<dbReference type="AlphaFoldDB" id="A0A1H9DES3"/>
<dbReference type="Gene3D" id="2.60.120.10">
    <property type="entry name" value="Jelly Rolls"/>
    <property type="match status" value="1"/>
</dbReference>
<evidence type="ECO:0000256" key="4">
    <source>
        <dbReference type="ARBA" id="ARBA00019595"/>
    </source>
</evidence>
<dbReference type="PANTHER" id="PTHR21047:SF2">
    <property type="entry name" value="THYMIDINE DIPHOSPHO-4-KETO-RHAMNOSE 3,5-EPIMERASE"/>
    <property type="match status" value="1"/>
</dbReference>
<evidence type="ECO:0000256" key="7">
    <source>
        <dbReference type="ARBA" id="ARBA00033311"/>
    </source>
</evidence>
<evidence type="ECO:0000313" key="8">
    <source>
        <dbReference type="EMBL" id="SEQ12015.1"/>
    </source>
</evidence>
<dbReference type="InterPro" id="IPR011051">
    <property type="entry name" value="RmlC_Cupin_sf"/>
</dbReference>
<evidence type="ECO:0000256" key="6">
    <source>
        <dbReference type="ARBA" id="ARBA00031424"/>
    </source>
</evidence>
<evidence type="ECO:0000256" key="3">
    <source>
        <dbReference type="ARBA" id="ARBA00012098"/>
    </source>
</evidence>
<dbReference type="GO" id="GO:0005829">
    <property type="term" value="C:cytosol"/>
    <property type="evidence" value="ECO:0007669"/>
    <property type="project" value="TreeGrafter"/>
</dbReference>
<gene>
    <name evidence="8" type="ORF">SAMN04487977_102550</name>
</gene>
<dbReference type="GO" id="GO:0000271">
    <property type="term" value="P:polysaccharide biosynthetic process"/>
    <property type="evidence" value="ECO:0007669"/>
    <property type="project" value="TreeGrafter"/>
</dbReference>